<feature type="compositionally biased region" description="Low complexity" evidence="1">
    <location>
        <begin position="34"/>
        <end position="61"/>
    </location>
</feature>
<dbReference type="AlphaFoldDB" id="A0A1H9XA79"/>
<sequence length="183" mass="18943">MTTATITEAKTAKAPAAKPARKAAPKRAPKASEPKATPSTTPEATASSASVTGTAAATVESPTDKAKRYADASIASQVADRLTKAKEAGWTRPALMQLTGMTASAVWRAQNGKVHPGEVESLTAVLTKIEAGELKPPTTSKPKRAAKNVKCVQTLEAALQEKTLAATRKLVTEALEALRSPSA</sequence>
<dbReference type="Proteomes" id="UP000199028">
    <property type="component" value="Unassembled WGS sequence"/>
</dbReference>
<evidence type="ECO:0000256" key="1">
    <source>
        <dbReference type="SAM" id="MobiDB-lite"/>
    </source>
</evidence>
<evidence type="ECO:0000313" key="3">
    <source>
        <dbReference type="Proteomes" id="UP000199028"/>
    </source>
</evidence>
<evidence type="ECO:0008006" key="4">
    <source>
        <dbReference type="Google" id="ProtNLM"/>
    </source>
</evidence>
<reference evidence="3" key="1">
    <citation type="submission" date="2016-10" db="EMBL/GenBank/DDBJ databases">
        <authorList>
            <person name="Varghese N."/>
            <person name="Submissions S."/>
        </authorList>
    </citation>
    <scope>NUCLEOTIDE SEQUENCE [LARGE SCALE GENOMIC DNA]</scope>
    <source>
        <strain evidence="3">CGMCC 4.578</strain>
    </source>
</reference>
<dbReference type="RefSeq" id="WP_090070149.1">
    <property type="nucleotide sequence ID" value="NZ_FOFT01000014.1"/>
</dbReference>
<keyword evidence="3" id="KW-1185">Reference proteome</keyword>
<dbReference type="EMBL" id="FOFT01000014">
    <property type="protein sequence ID" value="SES43080.1"/>
    <property type="molecule type" value="Genomic_DNA"/>
</dbReference>
<feature type="region of interest" description="Disordered" evidence="1">
    <location>
        <begin position="1"/>
        <end position="69"/>
    </location>
</feature>
<evidence type="ECO:0000313" key="2">
    <source>
        <dbReference type="EMBL" id="SES43080.1"/>
    </source>
</evidence>
<accession>A0A1H9XA79</accession>
<name>A0A1H9XA79_9PSEU</name>
<protein>
    <recommendedName>
        <fullName evidence="4">Helix-turn-helix</fullName>
    </recommendedName>
</protein>
<feature type="compositionally biased region" description="Low complexity" evidence="1">
    <location>
        <begin position="1"/>
        <end position="18"/>
    </location>
</feature>
<proteinExistence type="predicted"/>
<gene>
    <name evidence="2" type="ORF">SAMN05216195_11436</name>
</gene>
<feature type="compositionally biased region" description="Basic residues" evidence="1">
    <location>
        <begin position="19"/>
        <end position="29"/>
    </location>
</feature>
<organism evidence="2 3">
    <name type="scientific">Lentzea flaviverrucosa</name>
    <dbReference type="NCBI Taxonomy" id="200379"/>
    <lineage>
        <taxon>Bacteria</taxon>
        <taxon>Bacillati</taxon>
        <taxon>Actinomycetota</taxon>
        <taxon>Actinomycetes</taxon>
        <taxon>Pseudonocardiales</taxon>
        <taxon>Pseudonocardiaceae</taxon>
        <taxon>Lentzea</taxon>
    </lineage>
</organism>